<keyword evidence="5" id="KW-0143">Chaperone</keyword>
<dbReference type="GeneID" id="80919523"/>
<dbReference type="EMBL" id="OX365767">
    <property type="protein sequence ID" value="CAI4034690.1"/>
    <property type="molecule type" value="Genomic_DNA"/>
</dbReference>
<keyword evidence="4" id="KW-0067">ATP-binding</keyword>
<organism evidence="8 9">
    <name type="scientific">Saccharomyces mikatae IFO 1815</name>
    <dbReference type="NCBI Taxonomy" id="226126"/>
    <lineage>
        <taxon>Eukaryota</taxon>
        <taxon>Fungi</taxon>
        <taxon>Dikarya</taxon>
        <taxon>Ascomycota</taxon>
        <taxon>Saccharomycotina</taxon>
        <taxon>Saccharomycetes</taxon>
        <taxon>Saccharomycetales</taxon>
        <taxon>Saccharomycetaceae</taxon>
        <taxon>Saccharomyces</taxon>
    </lineage>
</organism>
<feature type="compositionally biased region" description="Basic and acidic residues" evidence="6">
    <location>
        <begin position="834"/>
        <end position="846"/>
    </location>
</feature>
<dbReference type="Gene3D" id="3.30.30.30">
    <property type="match status" value="1"/>
</dbReference>
<dbReference type="GO" id="GO:0030968">
    <property type="term" value="P:endoplasmic reticulum unfolded protein response"/>
    <property type="evidence" value="ECO:0007669"/>
    <property type="project" value="TreeGrafter"/>
</dbReference>
<reference evidence="8" key="1">
    <citation type="submission" date="2022-10" db="EMBL/GenBank/DDBJ databases">
        <authorList>
            <person name="Byrne P K."/>
        </authorList>
    </citation>
    <scope>NUCLEOTIDE SEQUENCE</scope>
    <source>
        <strain evidence="8">IFO1815</strain>
    </source>
</reference>
<dbReference type="Proteomes" id="UP001161438">
    <property type="component" value="Chromosome 11"/>
</dbReference>
<dbReference type="PANTHER" id="PTHR45639">
    <property type="entry name" value="HSC70CB, ISOFORM G-RELATED"/>
    <property type="match status" value="1"/>
</dbReference>
<keyword evidence="2 7" id="KW-0732">Signal</keyword>
<keyword evidence="9" id="KW-1185">Reference proteome</keyword>
<dbReference type="GO" id="GO:0005524">
    <property type="term" value="F:ATP binding"/>
    <property type="evidence" value="ECO:0007669"/>
    <property type="project" value="UniProtKB-KW"/>
</dbReference>
<dbReference type="Gene3D" id="3.30.420.40">
    <property type="match status" value="2"/>
</dbReference>
<dbReference type="GO" id="GO:0005788">
    <property type="term" value="C:endoplasmic reticulum lumen"/>
    <property type="evidence" value="ECO:0007669"/>
    <property type="project" value="UniProtKB-SubCell"/>
</dbReference>
<protein>
    <recommendedName>
        <fullName evidence="10">Lhs1p</fullName>
    </recommendedName>
</protein>
<dbReference type="PROSITE" id="PS00329">
    <property type="entry name" value="HSP70_2"/>
    <property type="match status" value="1"/>
</dbReference>
<dbReference type="InterPro" id="IPR018181">
    <property type="entry name" value="Heat_shock_70_CS"/>
</dbReference>
<evidence type="ECO:0000256" key="2">
    <source>
        <dbReference type="ARBA" id="ARBA00022729"/>
    </source>
</evidence>
<dbReference type="InterPro" id="IPR029048">
    <property type="entry name" value="HSP70_C_sf"/>
</dbReference>
<dbReference type="PROSITE" id="PS01036">
    <property type="entry name" value="HSP70_3"/>
    <property type="match status" value="1"/>
</dbReference>
<dbReference type="Pfam" id="PF00012">
    <property type="entry name" value="HSP70"/>
    <property type="match status" value="1"/>
</dbReference>
<dbReference type="Gene3D" id="3.90.640.10">
    <property type="entry name" value="Actin, Chain A, domain 4"/>
    <property type="match status" value="1"/>
</dbReference>
<feature type="region of interest" description="Disordered" evidence="6">
    <location>
        <begin position="834"/>
        <end position="881"/>
    </location>
</feature>
<dbReference type="RefSeq" id="XP_056077810.1">
    <property type="nucleotide sequence ID" value="XM_056223832.1"/>
</dbReference>
<evidence type="ECO:0008006" key="10">
    <source>
        <dbReference type="Google" id="ProtNLM"/>
    </source>
</evidence>
<evidence type="ECO:0000256" key="6">
    <source>
        <dbReference type="SAM" id="MobiDB-lite"/>
    </source>
</evidence>
<dbReference type="InterPro" id="IPR013126">
    <property type="entry name" value="Hsp_70_fam"/>
</dbReference>
<dbReference type="InterPro" id="IPR043129">
    <property type="entry name" value="ATPase_NBD"/>
</dbReference>
<evidence type="ECO:0000256" key="7">
    <source>
        <dbReference type="SAM" id="SignalP"/>
    </source>
</evidence>
<comment type="subcellular location">
    <subcellularLocation>
        <location evidence="1">Endoplasmic reticulum lumen</location>
    </subcellularLocation>
</comment>
<dbReference type="AlphaFoldDB" id="A0AA35IR97"/>
<dbReference type="GO" id="GO:0140662">
    <property type="term" value="F:ATP-dependent protein folding chaperone"/>
    <property type="evidence" value="ECO:0007669"/>
    <property type="project" value="InterPro"/>
</dbReference>
<dbReference type="Gene3D" id="1.20.1270.10">
    <property type="match status" value="1"/>
</dbReference>
<gene>
    <name evidence="8" type="primary">SMKI11G1390</name>
    <name evidence="8" type="ORF">SMKI_11G1390</name>
</gene>
<dbReference type="GO" id="GO:0034663">
    <property type="term" value="C:endoplasmic reticulum chaperone complex"/>
    <property type="evidence" value="ECO:0007669"/>
    <property type="project" value="TreeGrafter"/>
</dbReference>
<evidence type="ECO:0000256" key="5">
    <source>
        <dbReference type="ARBA" id="ARBA00023186"/>
    </source>
</evidence>
<evidence type="ECO:0000256" key="1">
    <source>
        <dbReference type="ARBA" id="ARBA00004319"/>
    </source>
</evidence>
<dbReference type="CDD" id="cd10230">
    <property type="entry name" value="ASKHA_NBD_HSP70_HYOU1"/>
    <property type="match status" value="1"/>
</dbReference>
<feature type="chain" id="PRO_5041302606" description="Lhs1p" evidence="7">
    <location>
        <begin position="21"/>
        <end position="881"/>
    </location>
</feature>
<feature type="compositionally biased region" description="Basic and acidic residues" evidence="6">
    <location>
        <begin position="872"/>
        <end position="881"/>
    </location>
</feature>
<dbReference type="FunFam" id="3.90.640.10:FF:000062">
    <property type="entry name" value="Lhs1p"/>
    <property type="match status" value="1"/>
</dbReference>
<name>A0AA35IR97_SACMI</name>
<keyword evidence="3" id="KW-0547">Nucleotide-binding</keyword>
<evidence type="ECO:0000256" key="3">
    <source>
        <dbReference type="ARBA" id="ARBA00022741"/>
    </source>
</evidence>
<feature type="compositionally biased region" description="Polar residues" evidence="6">
    <location>
        <begin position="847"/>
        <end position="856"/>
    </location>
</feature>
<dbReference type="PRINTS" id="PR00301">
    <property type="entry name" value="HEATSHOCK70"/>
</dbReference>
<evidence type="ECO:0000313" key="8">
    <source>
        <dbReference type="EMBL" id="CAI4034690.1"/>
    </source>
</evidence>
<sequence length="881" mass="99980">MRSILRLFLFATFVVVGSLAAVLGVDYGEQNIKAIVVSPQAPLELVLTPEAKRKEISGLSIKRLPGYEKSDPNAIERIYGSAIGSLATRFPQNTLLHLKPLLGKSLEDETTITLYLKQHPGLKMVSTNRSTIAFLIDNVEYPLEELVAMNIQEVSNRANSLLRDRDARTEDFVDKISLTIPDFFDQHQRKALLDASSVTAGIKETYLVSEGMSIAVDFVLKQRQFPPGELQHYIVYDMGSGSTKASMFSILQPEDITQPVVIEFEGYGYNPHLGGAKFTMDIGSLIESKFLETHPAIRTDEFHANPKTLAKISQVAEKAKLILSANSEATINIESLINDIDFRTTVTRKEFEEFISDSLLEIVKPINDALKKQFGGHQIKLSDINGVILAGGSSRVPLVQDQLIKLVSEERVLRNVNADESAVNGVVMRGIKLSNSFKTKPLNVLDRSVNTYSFKLSYESETYEAFGRGSIYPNETSILSATIDPIPNNFTIDLYENGKLFETVTVNSGAIKSSYSLEKCPSGVAYNITFGLSSDRLFSIQEISCICRSESDMDGSKQVKNKSSRLTFSSEDVEIKRLSSSERQRLHDHIQLLDKQDKERFQFQENLNVLESNLYDARNLLMDDEVVHNGPKSQLEELSEMVKVYLDWLEDASFDTDPEDIISRIREIGILKKKIELYMDSWKEPLDSQQFEGMLEEGHKLLQAIETHKNTVDQFLREFETEFAGTIDNVREEFEKTKLSAYVSNALSTWEETLTSFKNSMSEIEELLAKNIIGEDLRERLFEIKLKFDKYRTKLEEKLHLIKTSDESRLKEIKKLHLRKFRLQKRKEEKLKKKLEQELSKHRNETESIINESVGNEDSPLNDKTTELNSGSKEEILHDEL</sequence>
<dbReference type="PANTHER" id="PTHR45639:SF3">
    <property type="entry name" value="HYPOXIA UP-REGULATED PROTEIN 1"/>
    <property type="match status" value="1"/>
</dbReference>
<accession>A0AA35IR97</accession>
<evidence type="ECO:0000256" key="4">
    <source>
        <dbReference type="ARBA" id="ARBA00022840"/>
    </source>
</evidence>
<evidence type="ECO:0000313" key="9">
    <source>
        <dbReference type="Proteomes" id="UP001161438"/>
    </source>
</evidence>
<feature type="signal peptide" evidence="7">
    <location>
        <begin position="1"/>
        <end position="20"/>
    </location>
</feature>
<dbReference type="SUPFAM" id="SSF53067">
    <property type="entry name" value="Actin-like ATPase domain"/>
    <property type="match status" value="2"/>
</dbReference>
<proteinExistence type="predicted"/>